<dbReference type="SUPFAM" id="SSF74650">
    <property type="entry name" value="Galactose mutarotase-like"/>
    <property type="match status" value="1"/>
</dbReference>
<dbReference type="InterPro" id="IPR014718">
    <property type="entry name" value="GH-type_carb-bd"/>
</dbReference>
<reference evidence="1" key="1">
    <citation type="submission" date="2020-05" db="EMBL/GenBank/DDBJ databases">
        <authorList>
            <person name="Chiriac C."/>
            <person name="Salcher M."/>
            <person name="Ghai R."/>
            <person name="Kavagutti S V."/>
        </authorList>
    </citation>
    <scope>NUCLEOTIDE SEQUENCE</scope>
</reference>
<sequence>MSRYRGGWQLLTPSADTECDVGGRHHSFHGDSSILPWRLVSKTSNEIAHEVTILDALHVNRVAHLESDRPALTVTTTIMNIGEKVEPFIKVEHIAYRGSDNGEVKGPDETVWKFHDYVYEGYSGEFKWKDMDSHGVNIRNRNMNEEGRLVYILRDSEGWVEWHNPDFGQRTRASWDPQEFPHLWYWQENGADMFPFNGRSRITALEPASVPPGTRLIGAVEQDRASYLQPGESHTFSIQIELK</sequence>
<protein>
    <submittedName>
        <fullName evidence="1">Unannotated protein</fullName>
    </submittedName>
</protein>
<organism evidence="1">
    <name type="scientific">freshwater metagenome</name>
    <dbReference type="NCBI Taxonomy" id="449393"/>
    <lineage>
        <taxon>unclassified sequences</taxon>
        <taxon>metagenomes</taxon>
        <taxon>ecological metagenomes</taxon>
    </lineage>
</organism>
<dbReference type="GO" id="GO:0005975">
    <property type="term" value="P:carbohydrate metabolic process"/>
    <property type="evidence" value="ECO:0007669"/>
    <property type="project" value="InterPro"/>
</dbReference>
<dbReference type="GO" id="GO:0003824">
    <property type="term" value="F:catalytic activity"/>
    <property type="evidence" value="ECO:0007669"/>
    <property type="project" value="InterPro"/>
</dbReference>
<gene>
    <name evidence="1" type="ORF">UFOPK1506_00840</name>
</gene>
<accession>A0A6J6D4P8</accession>
<dbReference type="InterPro" id="IPR011013">
    <property type="entry name" value="Gal_mutarotase_sf_dom"/>
</dbReference>
<dbReference type="Gene3D" id="2.70.98.10">
    <property type="match status" value="1"/>
</dbReference>
<dbReference type="AlphaFoldDB" id="A0A6J6D4P8"/>
<evidence type="ECO:0000313" key="1">
    <source>
        <dbReference type="EMBL" id="CAB4557283.1"/>
    </source>
</evidence>
<dbReference type="GO" id="GO:0030246">
    <property type="term" value="F:carbohydrate binding"/>
    <property type="evidence" value="ECO:0007669"/>
    <property type="project" value="InterPro"/>
</dbReference>
<dbReference type="EMBL" id="CAEZSV010000158">
    <property type="protein sequence ID" value="CAB4557283.1"/>
    <property type="molecule type" value="Genomic_DNA"/>
</dbReference>
<name>A0A6J6D4P8_9ZZZZ</name>
<proteinExistence type="predicted"/>